<dbReference type="PIRSF" id="PIRSF039085">
    <property type="entry name" value="ABC_ATPase_HisP"/>
    <property type="match status" value="1"/>
</dbReference>
<proteinExistence type="predicted"/>
<feature type="domain" description="ABC transporter" evidence="7">
    <location>
        <begin position="4"/>
        <end position="241"/>
    </location>
</feature>
<dbReference type="InterPro" id="IPR003593">
    <property type="entry name" value="AAA+_ATPase"/>
</dbReference>
<comment type="caution">
    <text evidence="8">The sequence shown here is derived from an EMBL/GenBank/DDBJ whole genome shotgun (WGS) entry which is preliminary data.</text>
</comment>
<dbReference type="GO" id="GO:0005524">
    <property type="term" value="F:ATP binding"/>
    <property type="evidence" value="ECO:0007669"/>
    <property type="project" value="UniProtKB-KW"/>
</dbReference>
<evidence type="ECO:0000313" key="8">
    <source>
        <dbReference type="EMBL" id="MCK8611082.1"/>
    </source>
</evidence>
<keyword evidence="6" id="KW-0472">Membrane</keyword>
<dbReference type="InterPro" id="IPR030679">
    <property type="entry name" value="ABC_ATPase_HisP-typ"/>
</dbReference>
<evidence type="ECO:0000259" key="7">
    <source>
        <dbReference type="PROSITE" id="PS50893"/>
    </source>
</evidence>
<evidence type="ECO:0000313" key="9">
    <source>
        <dbReference type="Proteomes" id="UP001522816"/>
    </source>
</evidence>
<keyword evidence="5 8" id="KW-0067">ATP-binding</keyword>
<keyword evidence="2" id="KW-0813">Transport</keyword>
<sequence>MTLLKIDHLKKSFNKKTILEDVNLEINKGDVIAVIGPSGSGKTTFLKNINLLEHPDSGTLSIEDKKLDLSHVSTQDELWLRRHIAMVFQNYALFKNKTAFENITTGLIYGKHLDKKEAAKIAEEELKQVNMLDKKDFYPSQLSGGQQQRIGIARATALKPSVILFDEPTSALDPELVGTVVDDIDQLAKNGQTMIVVTHLISFAKRIANKVIFFEDGEILSAGTPEEIIDNPKNDRIKKFLEAVSRDK</sequence>
<dbReference type="SMART" id="SM00382">
    <property type="entry name" value="AAA"/>
    <property type="match status" value="1"/>
</dbReference>
<evidence type="ECO:0000256" key="3">
    <source>
        <dbReference type="ARBA" id="ARBA00022475"/>
    </source>
</evidence>
<evidence type="ECO:0000256" key="5">
    <source>
        <dbReference type="ARBA" id="ARBA00022840"/>
    </source>
</evidence>
<reference evidence="8 9" key="1">
    <citation type="submission" date="2021-11" db="EMBL/GenBank/DDBJ databases">
        <title>Comparative genomics of bee honey and flower isolates.</title>
        <authorList>
            <person name="Bechtner J.D."/>
            <person name="Gallus M.K."/>
            <person name="Ehrmann M."/>
        </authorList>
    </citation>
    <scope>NUCLEOTIDE SEQUENCE [LARGE SCALE GENOMIC DNA]</scope>
    <source>
        <strain evidence="8 9">7</strain>
    </source>
</reference>
<dbReference type="PROSITE" id="PS00211">
    <property type="entry name" value="ABC_TRANSPORTER_1"/>
    <property type="match status" value="1"/>
</dbReference>
<keyword evidence="4" id="KW-0547">Nucleotide-binding</keyword>
<protein>
    <submittedName>
        <fullName evidence="8">Amino acid ABC transporter ATP-binding protein</fullName>
    </submittedName>
</protein>
<gene>
    <name evidence="8" type="ORF">LNP10_00935</name>
</gene>
<dbReference type="InterPro" id="IPR027417">
    <property type="entry name" value="P-loop_NTPase"/>
</dbReference>
<dbReference type="Pfam" id="PF00005">
    <property type="entry name" value="ABC_tran"/>
    <property type="match status" value="1"/>
</dbReference>
<evidence type="ECO:0000256" key="2">
    <source>
        <dbReference type="ARBA" id="ARBA00022448"/>
    </source>
</evidence>
<dbReference type="Gene3D" id="3.40.50.300">
    <property type="entry name" value="P-loop containing nucleotide triphosphate hydrolases"/>
    <property type="match status" value="1"/>
</dbReference>
<evidence type="ECO:0000256" key="4">
    <source>
        <dbReference type="ARBA" id="ARBA00022741"/>
    </source>
</evidence>
<dbReference type="InterPro" id="IPR017871">
    <property type="entry name" value="ABC_transporter-like_CS"/>
</dbReference>
<organism evidence="8 9">
    <name type="scientific">Apilactobacillus nanyangensis</name>
    <dbReference type="NCBI Taxonomy" id="2799579"/>
    <lineage>
        <taxon>Bacteria</taxon>
        <taxon>Bacillati</taxon>
        <taxon>Bacillota</taxon>
        <taxon>Bacilli</taxon>
        <taxon>Lactobacillales</taxon>
        <taxon>Lactobacillaceae</taxon>
        <taxon>Apilactobacillus</taxon>
    </lineage>
</organism>
<keyword evidence="9" id="KW-1185">Reference proteome</keyword>
<name>A0ABT0HXG0_9LACO</name>
<dbReference type="InterPro" id="IPR050086">
    <property type="entry name" value="MetN_ABC_transporter-like"/>
</dbReference>
<evidence type="ECO:0000256" key="6">
    <source>
        <dbReference type="ARBA" id="ARBA00023136"/>
    </source>
</evidence>
<dbReference type="SUPFAM" id="SSF52540">
    <property type="entry name" value="P-loop containing nucleoside triphosphate hydrolases"/>
    <property type="match status" value="1"/>
</dbReference>
<dbReference type="EMBL" id="JAJIAR010000001">
    <property type="protein sequence ID" value="MCK8611082.1"/>
    <property type="molecule type" value="Genomic_DNA"/>
</dbReference>
<accession>A0ABT0HXG0</accession>
<evidence type="ECO:0000256" key="1">
    <source>
        <dbReference type="ARBA" id="ARBA00004202"/>
    </source>
</evidence>
<dbReference type="PROSITE" id="PS50893">
    <property type="entry name" value="ABC_TRANSPORTER_2"/>
    <property type="match status" value="1"/>
</dbReference>
<dbReference type="Proteomes" id="UP001522816">
    <property type="component" value="Unassembled WGS sequence"/>
</dbReference>
<dbReference type="RefSeq" id="WP_054605195.1">
    <property type="nucleotide sequence ID" value="NZ_BOLW01000019.1"/>
</dbReference>
<dbReference type="PANTHER" id="PTHR43166">
    <property type="entry name" value="AMINO ACID IMPORT ATP-BINDING PROTEIN"/>
    <property type="match status" value="1"/>
</dbReference>
<dbReference type="PANTHER" id="PTHR43166:SF35">
    <property type="entry name" value="L-CYSTINE IMPORT ATP-BINDING PROTEIN TCYN"/>
    <property type="match status" value="1"/>
</dbReference>
<dbReference type="InterPro" id="IPR003439">
    <property type="entry name" value="ABC_transporter-like_ATP-bd"/>
</dbReference>
<keyword evidence="3" id="KW-1003">Cell membrane</keyword>
<comment type="subcellular location">
    <subcellularLocation>
        <location evidence="1">Cell membrane</location>
        <topology evidence="1">Peripheral membrane protein</topology>
    </subcellularLocation>
</comment>